<dbReference type="Proteomes" id="UP000018851">
    <property type="component" value="Chromosome"/>
</dbReference>
<dbReference type="InterPro" id="IPR029767">
    <property type="entry name" value="WecB-like"/>
</dbReference>
<comment type="similarity">
    <text evidence="3 5">Belongs to the UDP-N-acetylglucosamine 2-epimerase family.</text>
</comment>
<gene>
    <name evidence="8" type="ORF">NX02_10980</name>
</gene>
<dbReference type="PATRIC" id="fig|1123269.5.peg.2133"/>
<name>W0AC67_9SPHN</name>
<evidence type="ECO:0000256" key="2">
    <source>
        <dbReference type="ARBA" id="ARBA00036080"/>
    </source>
</evidence>
<dbReference type="InterPro" id="IPR003331">
    <property type="entry name" value="UDP_GlcNAc_Epimerase_2_dom"/>
</dbReference>
<evidence type="ECO:0000313" key="8">
    <source>
        <dbReference type="EMBL" id="AHE53908.1"/>
    </source>
</evidence>
<protein>
    <recommendedName>
        <fullName evidence="4">UDP-N-acetylglucosamine 2-epimerase (non-hydrolyzing)</fullName>
        <ecNumber evidence="4">5.1.3.14</ecNumber>
    </recommendedName>
</protein>
<organism evidence="8 9">
    <name type="scientific">Sphingomonas sanxanigenens DSM 19645 = NX02</name>
    <dbReference type="NCBI Taxonomy" id="1123269"/>
    <lineage>
        <taxon>Bacteria</taxon>
        <taxon>Pseudomonadati</taxon>
        <taxon>Pseudomonadota</taxon>
        <taxon>Alphaproteobacteria</taxon>
        <taxon>Sphingomonadales</taxon>
        <taxon>Sphingomonadaceae</taxon>
        <taxon>Sphingomonas</taxon>
    </lineage>
</organism>
<dbReference type="PANTHER" id="PTHR43174">
    <property type="entry name" value="UDP-N-ACETYLGLUCOSAMINE 2-EPIMERASE"/>
    <property type="match status" value="1"/>
</dbReference>
<dbReference type="CDD" id="cd03786">
    <property type="entry name" value="GTB_UDP-GlcNAc_2-Epimerase"/>
    <property type="match status" value="1"/>
</dbReference>
<dbReference type="Pfam" id="PF02350">
    <property type="entry name" value="Epimerase_2"/>
    <property type="match status" value="1"/>
</dbReference>
<evidence type="ECO:0000256" key="6">
    <source>
        <dbReference type="SAM" id="MobiDB-lite"/>
    </source>
</evidence>
<dbReference type="NCBIfam" id="TIGR00236">
    <property type="entry name" value="wecB"/>
    <property type="match status" value="1"/>
</dbReference>
<evidence type="ECO:0000256" key="4">
    <source>
        <dbReference type="ARBA" id="ARBA00038858"/>
    </source>
</evidence>
<proteinExistence type="inferred from homology"/>
<dbReference type="EMBL" id="CP006644">
    <property type="protein sequence ID" value="AHE53908.1"/>
    <property type="molecule type" value="Genomic_DNA"/>
</dbReference>
<comment type="catalytic activity">
    <reaction evidence="2">
        <text>UDP-N-acetyl-alpha-D-glucosamine = UDP-N-acetyl-alpha-D-mannosamine</text>
        <dbReference type="Rhea" id="RHEA:17213"/>
        <dbReference type="ChEBI" id="CHEBI:57705"/>
        <dbReference type="ChEBI" id="CHEBI:68623"/>
        <dbReference type="EC" id="5.1.3.14"/>
    </reaction>
</comment>
<dbReference type="STRING" id="1123269.NX02_10980"/>
<dbReference type="RefSeq" id="WP_047099771.1">
    <property type="nucleotide sequence ID" value="NZ_CP006644.1"/>
</dbReference>
<feature type="region of interest" description="Disordered" evidence="6">
    <location>
        <begin position="368"/>
        <end position="387"/>
    </location>
</feature>
<accession>W0AC67</accession>
<sequence>MRPRRIVSVVGTRPEAIKIAPIALEARRRPGLCHRLVATGQHPALFDDALAGFGIAADDRLHLAPPDAPRADRLAALEAGIAAHLHRLAPDLVLVQGDTDSARAAARAAVSLGLPIGHVEAGLRSGRPDRPWPEEPNRREIDGCAALLFAPTPGNAANLADVAGIVAVTGNTGIDALRIARPALPVPAPPIPGLRQLLVTCHRRENQGERLHGICAALRRIADRSDVRLTLPLHPNPAVGPVIAARLGDHPRIRLVAPLDHRAMLAAIRDADLILSDSGGIQEEAPAFGTPLLVLRAETERPEAVAAGHCRLIGNRPDRIVAEAGRLLDDPAAYAAMARPGLPFGAGDAAIKILDAIELWFGAAPGKHRQRRKPAMSPGESRPPAGA</sequence>
<dbReference type="eggNOG" id="COG0381">
    <property type="taxonomic scope" value="Bacteria"/>
</dbReference>
<dbReference type="PANTHER" id="PTHR43174:SF2">
    <property type="entry name" value="UDP-N-ACETYLGLUCOSAMINE 2-EPIMERASE"/>
    <property type="match status" value="1"/>
</dbReference>
<evidence type="ECO:0000313" key="9">
    <source>
        <dbReference type="Proteomes" id="UP000018851"/>
    </source>
</evidence>
<dbReference type="GO" id="GO:0008761">
    <property type="term" value="F:UDP-N-acetylglucosamine 2-epimerase activity"/>
    <property type="evidence" value="ECO:0007669"/>
    <property type="project" value="UniProtKB-EC"/>
</dbReference>
<dbReference type="SUPFAM" id="SSF53756">
    <property type="entry name" value="UDP-Glycosyltransferase/glycogen phosphorylase"/>
    <property type="match status" value="1"/>
</dbReference>
<reference evidence="8 9" key="1">
    <citation type="submission" date="2013-07" db="EMBL/GenBank/DDBJ databases">
        <title>Completed genome of Sphingomonas sanxanigenens NX02.</title>
        <authorList>
            <person name="Ma T."/>
            <person name="Huang H."/>
            <person name="Wu M."/>
            <person name="Li X."/>
            <person name="Li G."/>
        </authorList>
    </citation>
    <scope>NUCLEOTIDE SEQUENCE [LARGE SCALE GENOMIC DNA]</scope>
    <source>
        <strain evidence="8 9">NX02</strain>
    </source>
</reference>
<evidence type="ECO:0000259" key="7">
    <source>
        <dbReference type="Pfam" id="PF02350"/>
    </source>
</evidence>
<dbReference type="AlphaFoldDB" id="W0AC67"/>
<dbReference type="EC" id="5.1.3.14" evidence="4"/>
<dbReference type="KEGG" id="ssan:NX02_10980"/>
<feature type="domain" description="UDP-N-acetylglucosamine 2-epimerase" evidence="7">
    <location>
        <begin position="26"/>
        <end position="358"/>
    </location>
</feature>
<evidence type="ECO:0000256" key="3">
    <source>
        <dbReference type="ARBA" id="ARBA00038209"/>
    </source>
</evidence>
<keyword evidence="1 5" id="KW-0413">Isomerase</keyword>
<keyword evidence="9" id="KW-1185">Reference proteome</keyword>
<evidence type="ECO:0000256" key="5">
    <source>
        <dbReference type="RuleBase" id="RU003513"/>
    </source>
</evidence>
<evidence type="ECO:0000256" key="1">
    <source>
        <dbReference type="ARBA" id="ARBA00023235"/>
    </source>
</evidence>
<dbReference type="Gene3D" id="3.40.50.2000">
    <property type="entry name" value="Glycogen Phosphorylase B"/>
    <property type="match status" value="2"/>
</dbReference>
<dbReference type="OrthoDB" id="9803238at2"/>
<dbReference type="HOGENOM" id="CLU_041674_1_0_5"/>